<comment type="caution">
    <text evidence="1">The sequence shown here is derived from an EMBL/GenBank/DDBJ whole genome shotgun (WGS) entry which is preliminary data.</text>
</comment>
<proteinExistence type="predicted"/>
<dbReference type="AlphaFoldDB" id="A0A645GRW3"/>
<organism evidence="1">
    <name type="scientific">bioreactor metagenome</name>
    <dbReference type="NCBI Taxonomy" id="1076179"/>
    <lineage>
        <taxon>unclassified sequences</taxon>
        <taxon>metagenomes</taxon>
        <taxon>ecological metagenomes</taxon>
    </lineage>
</organism>
<accession>A0A645GRW3</accession>
<protein>
    <submittedName>
        <fullName evidence="1">Uncharacterized protein</fullName>
    </submittedName>
</protein>
<evidence type="ECO:0000313" key="1">
    <source>
        <dbReference type="EMBL" id="MPN26724.1"/>
    </source>
</evidence>
<reference evidence="1" key="1">
    <citation type="submission" date="2019-08" db="EMBL/GenBank/DDBJ databases">
        <authorList>
            <person name="Kucharzyk K."/>
            <person name="Murdoch R.W."/>
            <person name="Higgins S."/>
            <person name="Loffler F."/>
        </authorList>
    </citation>
    <scope>NUCLEOTIDE SEQUENCE</scope>
</reference>
<dbReference type="EMBL" id="VSSQ01076340">
    <property type="protein sequence ID" value="MPN26724.1"/>
    <property type="molecule type" value="Genomic_DNA"/>
</dbReference>
<sequence>MQGARRETVVDGVQQQQMTGLLNVAQQIQPLRAAVDDLNVFRPVIMGVQAFGDADAKAFICPQQVA</sequence>
<gene>
    <name evidence="1" type="ORF">SDC9_174149</name>
</gene>
<name>A0A645GRW3_9ZZZZ</name>